<reference evidence="8 9" key="1">
    <citation type="journal article" date="2019" name="Int. J. Syst. Evol. Microbiol.">
        <title>The Global Catalogue of Microorganisms (GCM) 10K type strain sequencing project: providing services to taxonomists for standard genome sequencing and annotation.</title>
        <authorList>
            <consortium name="The Broad Institute Genomics Platform"/>
            <consortium name="The Broad Institute Genome Sequencing Center for Infectious Disease"/>
            <person name="Wu L."/>
            <person name="Ma J."/>
        </authorList>
    </citation>
    <scope>NUCLEOTIDE SEQUENCE [LARGE SCALE GENOMIC DNA]</scope>
    <source>
        <strain evidence="8 9">JCM 17504</strain>
    </source>
</reference>
<evidence type="ECO:0000256" key="2">
    <source>
        <dbReference type="ARBA" id="ARBA00012162"/>
    </source>
</evidence>
<dbReference type="FunFam" id="3.30.950.10:FF:000001">
    <property type="entry name" value="Siroheme synthase"/>
    <property type="match status" value="1"/>
</dbReference>
<dbReference type="GO" id="GO:0019354">
    <property type="term" value="P:siroheme biosynthetic process"/>
    <property type="evidence" value="ECO:0007669"/>
    <property type="project" value="InterPro"/>
</dbReference>
<comment type="caution">
    <text evidence="8">The sequence shown here is derived from an EMBL/GenBank/DDBJ whole genome shotgun (WGS) entry which is preliminary data.</text>
</comment>
<dbReference type="PROSITE" id="PS00839">
    <property type="entry name" value="SUMT_1"/>
    <property type="match status" value="1"/>
</dbReference>
<dbReference type="InterPro" id="IPR014777">
    <property type="entry name" value="4pyrrole_Mease_sub1"/>
</dbReference>
<dbReference type="InterPro" id="IPR050161">
    <property type="entry name" value="Siro_Cobalamin_biosynth"/>
</dbReference>
<dbReference type="Proteomes" id="UP001501729">
    <property type="component" value="Unassembled WGS sequence"/>
</dbReference>
<dbReference type="GeneID" id="68615887"/>
<keyword evidence="9" id="KW-1185">Reference proteome</keyword>
<evidence type="ECO:0000313" key="9">
    <source>
        <dbReference type="Proteomes" id="UP001501729"/>
    </source>
</evidence>
<comment type="subunit">
    <text evidence="1">Homodimer.</text>
</comment>
<proteinExistence type="predicted"/>
<keyword evidence="4" id="KW-0808">Transferase</keyword>
<dbReference type="EMBL" id="BAABKX010000026">
    <property type="protein sequence ID" value="GAA5063475.1"/>
    <property type="molecule type" value="Genomic_DNA"/>
</dbReference>
<gene>
    <name evidence="8" type="primary">cobA_2</name>
    <name evidence="8" type="ORF">GCM10025751_52010</name>
</gene>
<dbReference type="PANTHER" id="PTHR45790">
    <property type="entry name" value="SIROHEME SYNTHASE-RELATED"/>
    <property type="match status" value="1"/>
</dbReference>
<dbReference type="EC" id="2.1.1.107" evidence="2"/>
<evidence type="ECO:0000256" key="6">
    <source>
        <dbReference type="ARBA" id="ARBA00023244"/>
    </source>
</evidence>
<dbReference type="FunFam" id="3.40.1010.10:FF:000001">
    <property type="entry name" value="Siroheme synthase"/>
    <property type="match status" value="1"/>
</dbReference>
<dbReference type="NCBIfam" id="TIGR01469">
    <property type="entry name" value="cobA_cysG_Cterm"/>
    <property type="match status" value="1"/>
</dbReference>
<keyword evidence="6" id="KW-0627">Porphyrin biosynthesis</keyword>
<dbReference type="InterPro" id="IPR000878">
    <property type="entry name" value="4pyrrol_Mease"/>
</dbReference>
<evidence type="ECO:0000256" key="5">
    <source>
        <dbReference type="ARBA" id="ARBA00022691"/>
    </source>
</evidence>
<dbReference type="Gene3D" id="3.30.950.10">
    <property type="entry name" value="Methyltransferase, Cobalt-precorrin-4 Transmethylase, Domain 2"/>
    <property type="match status" value="1"/>
</dbReference>
<dbReference type="CDD" id="cd11642">
    <property type="entry name" value="SUMT"/>
    <property type="match status" value="1"/>
</dbReference>
<dbReference type="GO" id="GO:0032259">
    <property type="term" value="P:methylation"/>
    <property type="evidence" value="ECO:0007669"/>
    <property type="project" value="UniProtKB-KW"/>
</dbReference>
<dbReference type="InterPro" id="IPR014776">
    <property type="entry name" value="4pyrrole_Mease_sub2"/>
</dbReference>
<organism evidence="8 9">
    <name type="scientific">Haladaptatus pallidirubidus</name>
    <dbReference type="NCBI Taxonomy" id="1008152"/>
    <lineage>
        <taxon>Archaea</taxon>
        <taxon>Methanobacteriati</taxon>
        <taxon>Methanobacteriota</taxon>
        <taxon>Stenosarchaea group</taxon>
        <taxon>Halobacteria</taxon>
        <taxon>Halobacteriales</taxon>
        <taxon>Haladaptataceae</taxon>
        <taxon>Haladaptatus</taxon>
    </lineage>
</organism>
<dbReference type="InterPro" id="IPR006366">
    <property type="entry name" value="CobA/CysG_C"/>
</dbReference>
<evidence type="ECO:0000259" key="7">
    <source>
        <dbReference type="Pfam" id="PF00590"/>
    </source>
</evidence>
<keyword evidence="5" id="KW-0949">S-adenosyl-L-methionine</keyword>
<dbReference type="Pfam" id="PF00590">
    <property type="entry name" value="TP_methylase"/>
    <property type="match status" value="1"/>
</dbReference>
<dbReference type="InterPro" id="IPR035996">
    <property type="entry name" value="4pyrrol_Methylase_sf"/>
</dbReference>
<evidence type="ECO:0000256" key="1">
    <source>
        <dbReference type="ARBA" id="ARBA00011738"/>
    </source>
</evidence>
<evidence type="ECO:0000256" key="4">
    <source>
        <dbReference type="ARBA" id="ARBA00022679"/>
    </source>
</evidence>
<sequence>MKIETGTVYLVGAGPGDPDLLTMKAARLLGDTDVVLHDTLASEEIVDRAAASAEVIDVGKRPGSDGERTTQTSINNLMVQKAEEGKDVVRLKGGDPAVFARGGEEIEHLTAAGIACEFVPGITSAIAAPSIAGIPVTHREYASSLTIVTGHEDPTKDKSALNWSAIADNIVAGGTLVILMGVSHLADNIDRLRTEGVPTQTSVAIVENATRPTEFTVSGTLDTIVKQSRDVGVDPPAVTIVGDVVSIREQIADCRQDESVPQSMHYRNQIYSLVWSGNKK</sequence>
<keyword evidence="3" id="KW-0489">Methyltransferase</keyword>
<dbReference type="AlphaFoldDB" id="A0AAV3UQG8"/>
<accession>A0AAV3UQG8</accession>
<name>A0AAV3UQG8_9EURY</name>
<dbReference type="InterPro" id="IPR003043">
    <property type="entry name" value="Uropor_MeTrfase_CS"/>
</dbReference>
<dbReference type="RefSeq" id="WP_227777182.1">
    <property type="nucleotide sequence ID" value="NZ_BAABKX010000026.1"/>
</dbReference>
<dbReference type="Gene3D" id="3.40.1010.10">
    <property type="entry name" value="Cobalt-precorrin-4 Transmethylase, Domain 1"/>
    <property type="match status" value="1"/>
</dbReference>
<evidence type="ECO:0000256" key="3">
    <source>
        <dbReference type="ARBA" id="ARBA00022603"/>
    </source>
</evidence>
<feature type="domain" description="Tetrapyrrole methylase" evidence="7">
    <location>
        <begin position="7"/>
        <end position="224"/>
    </location>
</feature>
<dbReference type="SUPFAM" id="SSF53790">
    <property type="entry name" value="Tetrapyrrole methylase"/>
    <property type="match status" value="1"/>
</dbReference>
<dbReference type="NCBIfam" id="NF004790">
    <property type="entry name" value="PRK06136.1"/>
    <property type="match status" value="1"/>
</dbReference>
<protein>
    <recommendedName>
        <fullName evidence="2">uroporphyrinogen-III C-methyltransferase</fullName>
        <ecNumber evidence="2">2.1.1.107</ecNumber>
    </recommendedName>
</protein>
<dbReference type="GO" id="GO:0004851">
    <property type="term" value="F:uroporphyrin-III C-methyltransferase activity"/>
    <property type="evidence" value="ECO:0007669"/>
    <property type="project" value="UniProtKB-EC"/>
</dbReference>
<evidence type="ECO:0000313" key="8">
    <source>
        <dbReference type="EMBL" id="GAA5063475.1"/>
    </source>
</evidence>
<dbReference type="PANTHER" id="PTHR45790:SF3">
    <property type="entry name" value="S-ADENOSYL-L-METHIONINE-DEPENDENT UROPORPHYRINOGEN III METHYLTRANSFERASE, CHLOROPLASTIC"/>
    <property type="match status" value="1"/>
</dbReference>